<gene>
    <name evidence="2" type="ORF">ZOSMA_158G00170</name>
</gene>
<keyword evidence="1" id="KW-0472">Membrane</keyword>
<dbReference type="PANTHER" id="PTHR33133:SF1">
    <property type="entry name" value="EXPRESSED PROTEIN-RELATED"/>
    <property type="match status" value="1"/>
</dbReference>
<protein>
    <recommendedName>
        <fullName evidence="4">Son of sevenless</fullName>
    </recommendedName>
</protein>
<name>A0A0K9PXD2_ZOSMR</name>
<feature type="transmembrane region" description="Helical" evidence="1">
    <location>
        <begin position="269"/>
        <end position="291"/>
    </location>
</feature>
<evidence type="ECO:0000313" key="2">
    <source>
        <dbReference type="EMBL" id="KMZ72907.1"/>
    </source>
</evidence>
<proteinExistence type="predicted"/>
<dbReference type="PANTHER" id="PTHR33133">
    <property type="entry name" value="OS08G0107100 PROTEIN-RELATED"/>
    <property type="match status" value="1"/>
</dbReference>
<dbReference type="Proteomes" id="UP000036987">
    <property type="component" value="Unassembled WGS sequence"/>
</dbReference>
<keyword evidence="1" id="KW-1133">Transmembrane helix</keyword>
<feature type="transmembrane region" description="Helical" evidence="1">
    <location>
        <begin position="175"/>
        <end position="194"/>
    </location>
</feature>
<dbReference type="AlphaFoldDB" id="A0A0K9PXD2"/>
<feature type="transmembrane region" description="Helical" evidence="1">
    <location>
        <begin position="230"/>
        <end position="249"/>
    </location>
</feature>
<evidence type="ECO:0000313" key="3">
    <source>
        <dbReference type="Proteomes" id="UP000036987"/>
    </source>
</evidence>
<feature type="transmembrane region" description="Helical" evidence="1">
    <location>
        <begin position="96"/>
        <end position="118"/>
    </location>
</feature>
<keyword evidence="3" id="KW-1185">Reference proteome</keyword>
<dbReference type="GO" id="GO:0016020">
    <property type="term" value="C:membrane"/>
    <property type="evidence" value="ECO:0000318"/>
    <property type="project" value="GO_Central"/>
</dbReference>
<keyword evidence="1" id="KW-0812">Transmembrane</keyword>
<feature type="transmembrane region" description="Helical" evidence="1">
    <location>
        <begin position="138"/>
        <end position="168"/>
    </location>
</feature>
<dbReference type="OrthoDB" id="1926790at2759"/>
<dbReference type="EMBL" id="LFYR01000614">
    <property type="protein sequence ID" value="KMZ72907.1"/>
    <property type="molecule type" value="Genomic_DNA"/>
</dbReference>
<dbReference type="OMA" id="YFSCRSF"/>
<evidence type="ECO:0008006" key="4">
    <source>
        <dbReference type="Google" id="ProtNLM"/>
    </source>
</evidence>
<organism evidence="2 3">
    <name type="scientific">Zostera marina</name>
    <name type="common">Eelgrass</name>
    <dbReference type="NCBI Taxonomy" id="29655"/>
    <lineage>
        <taxon>Eukaryota</taxon>
        <taxon>Viridiplantae</taxon>
        <taxon>Streptophyta</taxon>
        <taxon>Embryophyta</taxon>
        <taxon>Tracheophyta</taxon>
        <taxon>Spermatophyta</taxon>
        <taxon>Magnoliopsida</taxon>
        <taxon>Liliopsida</taxon>
        <taxon>Zosteraceae</taxon>
        <taxon>Zostera</taxon>
    </lineage>
</organism>
<comment type="caution">
    <text evidence="2">The sequence shown here is derived from an EMBL/GenBank/DDBJ whole genome shotgun (WGS) entry which is preliminary data.</text>
</comment>
<dbReference type="STRING" id="29655.A0A0K9PXD2"/>
<sequence>MSTASMNALEILRETARILRNHSGSFLTALFLIISPVSVALLLLPNSIFTRNLTVALSRRFMLLSSTSGLPLTHFIRQLCSYIASKIISSTYSFPFSLALFLFAKTLVSYSVACVYAGKQIFYSDFLTVVRNRWGRLVAMYVCICGLLVSCLVCFILLLISVCAALAAMGYSPEVLLYSGLFVVLAFSIAYAHITVLCNLAGVVSVLEEGFGLINVFYRSVVLIRGQMQTGLFIFLVSIVGLSFVEWLFEHRVKTLSYGDGSSRIWEGPLLVLMHSFVVLVDCMMSAVFYFTCRSPSPSTFELVGN</sequence>
<reference evidence="3" key="1">
    <citation type="journal article" date="2016" name="Nature">
        <title>The genome of the seagrass Zostera marina reveals angiosperm adaptation to the sea.</title>
        <authorList>
            <person name="Olsen J.L."/>
            <person name="Rouze P."/>
            <person name="Verhelst B."/>
            <person name="Lin Y.-C."/>
            <person name="Bayer T."/>
            <person name="Collen J."/>
            <person name="Dattolo E."/>
            <person name="De Paoli E."/>
            <person name="Dittami S."/>
            <person name="Maumus F."/>
            <person name="Michel G."/>
            <person name="Kersting A."/>
            <person name="Lauritano C."/>
            <person name="Lohaus R."/>
            <person name="Toepel M."/>
            <person name="Tonon T."/>
            <person name="Vanneste K."/>
            <person name="Amirebrahimi M."/>
            <person name="Brakel J."/>
            <person name="Bostroem C."/>
            <person name="Chovatia M."/>
            <person name="Grimwood J."/>
            <person name="Jenkins J.W."/>
            <person name="Jueterbock A."/>
            <person name="Mraz A."/>
            <person name="Stam W.T."/>
            <person name="Tice H."/>
            <person name="Bornberg-Bauer E."/>
            <person name="Green P.J."/>
            <person name="Pearson G.A."/>
            <person name="Procaccini G."/>
            <person name="Duarte C.M."/>
            <person name="Schmutz J."/>
            <person name="Reusch T.B.H."/>
            <person name="Van de Peer Y."/>
        </authorList>
    </citation>
    <scope>NUCLEOTIDE SEQUENCE [LARGE SCALE GENOMIC DNA]</scope>
    <source>
        <strain evidence="3">cv. Finnish</strain>
    </source>
</reference>
<accession>A0A0K9PXD2</accession>
<feature type="transmembrane region" description="Helical" evidence="1">
    <location>
        <begin position="26"/>
        <end position="49"/>
    </location>
</feature>
<evidence type="ECO:0000256" key="1">
    <source>
        <dbReference type="SAM" id="Phobius"/>
    </source>
</evidence>